<reference evidence="2" key="1">
    <citation type="submission" date="2020-02" db="EMBL/GenBank/DDBJ databases">
        <authorList>
            <person name="Meier V. D."/>
        </authorList>
    </citation>
    <scope>NUCLEOTIDE SEQUENCE</scope>
    <source>
        <strain evidence="2">AVDCRST_MAG77</strain>
    </source>
</reference>
<feature type="transmembrane region" description="Helical" evidence="1">
    <location>
        <begin position="12"/>
        <end position="32"/>
    </location>
</feature>
<keyword evidence="1" id="KW-0472">Membrane</keyword>
<dbReference type="AlphaFoldDB" id="A0A6J4JNL0"/>
<dbReference type="EMBL" id="CADCTC010000214">
    <property type="protein sequence ID" value="CAA9283356.1"/>
    <property type="molecule type" value="Genomic_DNA"/>
</dbReference>
<evidence type="ECO:0000313" key="2">
    <source>
        <dbReference type="EMBL" id="CAA9283356.1"/>
    </source>
</evidence>
<sequence>MVALLDVVTPAALALWLALSVAAVVIVLVLLWRYKVSAQARAQPLRLPGAVAQPACSARADDRPALA</sequence>
<proteinExistence type="predicted"/>
<organism evidence="2">
    <name type="scientific">uncultured Chloroflexota bacterium</name>
    <dbReference type="NCBI Taxonomy" id="166587"/>
    <lineage>
        <taxon>Bacteria</taxon>
        <taxon>Bacillati</taxon>
        <taxon>Chloroflexota</taxon>
        <taxon>environmental samples</taxon>
    </lineage>
</organism>
<gene>
    <name evidence="2" type="ORF">AVDCRST_MAG77-3997</name>
</gene>
<name>A0A6J4JNL0_9CHLR</name>
<accession>A0A6J4JNL0</accession>
<keyword evidence="1" id="KW-0812">Transmembrane</keyword>
<protein>
    <submittedName>
        <fullName evidence="2">Uncharacterized protein</fullName>
    </submittedName>
</protein>
<keyword evidence="1" id="KW-1133">Transmembrane helix</keyword>
<evidence type="ECO:0000256" key="1">
    <source>
        <dbReference type="SAM" id="Phobius"/>
    </source>
</evidence>